<protein>
    <submittedName>
        <fullName evidence="2">Oxidoreductase</fullName>
    </submittedName>
</protein>
<reference evidence="2 3" key="1">
    <citation type="submission" date="2024-06" db="EMBL/GenBank/DDBJ databases">
        <title>Genomic Encyclopedia of Type Strains, Phase IV (KMG-IV): sequencing the most valuable type-strain genomes for metagenomic binning, comparative biology and taxonomic classification.</title>
        <authorList>
            <person name="Goeker M."/>
        </authorList>
    </citation>
    <scope>NUCLEOTIDE SEQUENCE [LARGE SCALE GENOMIC DNA]</scope>
    <source>
        <strain evidence="2 3">DSM 21331</strain>
    </source>
</reference>
<organism evidence="2 3">
    <name type="scientific">Methylobacterium goesingense</name>
    <dbReference type="NCBI Taxonomy" id="243690"/>
    <lineage>
        <taxon>Bacteria</taxon>
        <taxon>Pseudomonadati</taxon>
        <taxon>Pseudomonadota</taxon>
        <taxon>Alphaproteobacteria</taxon>
        <taxon>Hyphomicrobiales</taxon>
        <taxon>Methylobacteriaceae</taxon>
        <taxon>Methylobacterium</taxon>
    </lineage>
</organism>
<keyword evidence="1" id="KW-1133">Transmembrane helix</keyword>
<gene>
    <name evidence="2" type="ORF">ABID43_003099</name>
</gene>
<evidence type="ECO:0000313" key="2">
    <source>
        <dbReference type="EMBL" id="MET3693549.1"/>
    </source>
</evidence>
<proteinExistence type="predicted"/>
<feature type="transmembrane region" description="Helical" evidence="1">
    <location>
        <begin position="49"/>
        <end position="68"/>
    </location>
</feature>
<evidence type="ECO:0000313" key="3">
    <source>
        <dbReference type="Proteomes" id="UP001549145"/>
    </source>
</evidence>
<feature type="transmembrane region" description="Helical" evidence="1">
    <location>
        <begin position="115"/>
        <end position="134"/>
    </location>
</feature>
<keyword evidence="3" id="KW-1185">Reference proteome</keyword>
<keyword evidence="1" id="KW-0472">Membrane</keyword>
<comment type="caution">
    <text evidence="2">The sequence shown here is derived from an EMBL/GenBank/DDBJ whole genome shotgun (WGS) entry which is preliminary data.</text>
</comment>
<keyword evidence="1" id="KW-0812">Transmembrane</keyword>
<sequence length="164" mass="17635">MIVLSLVVAFAVRLLLVLLFLPFSALDKILNFRGAVGQARERVASTGLARALILAGLFVEVVMSAGILTGIADRAAAFVLAGYCGLTALLWKQFWRPGDFWAGGDSKGRGLFWDFLKNFALAGGFLLITFGTGADTVRLFLADPLASSQPYRIAPFPEPLRTSP</sequence>
<name>A0ABV2L6U4_9HYPH</name>
<dbReference type="EMBL" id="JBEPMM010000008">
    <property type="protein sequence ID" value="MET3693549.1"/>
    <property type="molecule type" value="Genomic_DNA"/>
</dbReference>
<dbReference type="Proteomes" id="UP001549145">
    <property type="component" value="Unassembled WGS sequence"/>
</dbReference>
<feature type="transmembrane region" description="Helical" evidence="1">
    <location>
        <begin position="75"/>
        <end position="95"/>
    </location>
</feature>
<dbReference type="RefSeq" id="WP_238277690.1">
    <property type="nucleotide sequence ID" value="NZ_BPQL01000024.1"/>
</dbReference>
<accession>A0ABV2L6U4</accession>
<evidence type="ECO:0000256" key="1">
    <source>
        <dbReference type="SAM" id="Phobius"/>
    </source>
</evidence>